<feature type="transmembrane region" description="Helical" evidence="1">
    <location>
        <begin position="91"/>
        <end position="110"/>
    </location>
</feature>
<keyword evidence="1" id="KW-0472">Membrane</keyword>
<keyword evidence="1" id="KW-0812">Transmembrane</keyword>
<protein>
    <submittedName>
        <fullName evidence="2">Uncharacterized protein</fullName>
    </submittedName>
</protein>
<feature type="transmembrane region" description="Helical" evidence="1">
    <location>
        <begin position="66"/>
        <end position="84"/>
    </location>
</feature>
<name>A0ABT1A0V0_9PSEU</name>
<organism evidence="2 3">
    <name type="scientific">Pseudonocardia humida</name>
    <dbReference type="NCBI Taxonomy" id="2800819"/>
    <lineage>
        <taxon>Bacteria</taxon>
        <taxon>Bacillati</taxon>
        <taxon>Actinomycetota</taxon>
        <taxon>Actinomycetes</taxon>
        <taxon>Pseudonocardiales</taxon>
        <taxon>Pseudonocardiaceae</taxon>
        <taxon>Pseudonocardia</taxon>
    </lineage>
</organism>
<accession>A0ABT1A0V0</accession>
<comment type="caution">
    <text evidence="2">The sequence shown here is derived from an EMBL/GenBank/DDBJ whole genome shotgun (WGS) entry which is preliminary data.</text>
</comment>
<reference evidence="2" key="1">
    <citation type="submission" date="2021-04" db="EMBL/GenBank/DDBJ databases">
        <title>Pseudonocardia sp. nov., isolated from sandy soil of mangrove forest.</title>
        <authorList>
            <person name="Zan Z."/>
            <person name="Huang R."/>
            <person name="Liu W."/>
        </authorList>
    </citation>
    <scope>NUCLEOTIDE SEQUENCE</scope>
    <source>
        <strain evidence="2">S2-4</strain>
    </source>
</reference>
<evidence type="ECO:0000313" key="2">
    <source>
        <dbReference type="EMBL" id="MCO1656626.1"/>
    </source>
</evidence>
<sequence>MIDVGPNSSAVAGAVLLGVLVIGILAGRAKQRLTLLLFGLLAMVGVVIALNALVRQQGGDRAAEFTGLYLLGLPLVAVYLAGWLCARGSWFTRVLVVVLAVALVLVFPYAQAGQATAALVGGG</sequence>
<gene>
    <name evidence="2" type="ORF">KDL28_16330</name>
</gene>
<keyword evidence="1" id="KW-1133">Transmembrane helix</keyword>
<evidence type="ECO:0000313" key="3">
    <source>
        <dbReference type="Proteomes" id="UP001165283"/>
    </source>
</evidence>
<dbReference type="RefSeq" id="WP_252439512.1">
    <property type="nucleotide sequence ID" value="NZ_JAGSOV010000035.1"/>
</dbReference>
<keyword evidence="3" id="KW-1185">Reference proteome</keyword>
<dbReference type="Proteomes" id="UP001165283">
    <property type="component" value="Unassembled WGS sequence"/>
</dbReference>
<evidence type="ECO:0000256" key="1">
    <source>
        <dbReference type="SAM" id="Phobius"/>
    </source>
</evidence>
<feature type="transmembrane region" description="Helical" evidence="1">
    <location>
        <begin position="6"/>
        <end position="26"/>
    </location>
</feature>
<proteinExistence type="predicted"/>
<feature type="transmembrane region" description="Helical" evidence="1">
    <location>
        <begin position="33"/>
        <end position="54"/>
    </location>
</feature>
<dbReference type="EMBL" id="JAGSOV010000035">
    <property type="protein sequence ID" value="MCO1656626.1"/>
    <property type="molecule type" value="Genomic_DNA"/>
</dbReference>